<dbReference type="EMBL" id="MBFS01000881">
    <property type="protein sequence ID" value="PVV01693.1"/>
    <property type="molecule type" value="Genomic_DNA"/>
</dbReference>
<dbReference type="STRING" id="133381.A0A2T9ZAR9"/>
<reference evidence="4 5" key="1">
    <citation type="journal article" date="2018" name="MBio">
        <title>Comparative Genomics Reveals the Core Gene Toolbox for the Fungus-Insect Symbiosis.</title>
        <authorList>
            <person name="Wang Y."/>
            <person name="Stata M."/>
            <person name="Wang W."/>
            <person name="Stajich J.E."/>
            <person name="White M.M."/>
            <person name="Moncalvo J.M."/>
        </authorList>
    </citation>
    <scope>NUCLEOTIDE SEQUENCE [LARGE SCALE GENOMIC DNA]</scope>
    <source>
        <strain evidence="4 5">SC-DP-2</strain>
    </source>
</reference>
<feature type="region of interest" description="Disordered" evidence="1">
    <location>
        <begin position="423"/>
        <end position="492"/>
    </location>
</feature>
<feature type="region of interest" description="Disordered" evidence="1">
    <location>
        <begin position="155"/>
        <end position="185"/>
    </location>
</feature>
<feature type="compositionally biased region" description="Polar residues" evidence="1">
    <location>
        <begin position="465"/>
        <end position="479"/>
    </location>
</feature>
<feature type="compositionally biased region" description="Polar residues" evidence="1">
    <location>
        <begin position="296"/>
        <end position="309"/>
    </location>
</feature>
<proteinExistence type="predicted"/>
<sequence length="492" mass="54571">MYAYEFSLENGPCPLIALVNILVLQQKIHLDNDSTQMHKTVMTSELVSILAAYLYSKESETSGSKNIDKVVGLLPSLSKGLDVNIQFDNIHGIESESDADLIFKAFEIPFVHGWVVNPLEQGELFHVLSHDCKNNYENAVSFIFYADSLSSGTLFPDQNDNQPGTSNSANAESSSPKQPITSNSQEEIDQAIQKAFIVNEFFNLNPTQMTPYGLQLLGESLADGNLAIMFRNNHFTTLFKKGKHELYTLCTDESLATDSRIVWETLNDVNQLGSFFVDSFFFPINNSNSDPSPSSAQNNKGSIENNTESKLSGSISYAKALVSKISNSNKESTQGSDNQENGNKKATSKADYVRNDSEQHKNWFKDSKNASSDNQLDSDYQYALKLQEQEDELASIRRNQSNRNTQGSGSRNTSAQQYRQLDSLPEGMTNGGSNLYGVPVVSNNNSRDTSNQKSGRSRNDLDSHLGNNKNQYQGSSHNQNRNKDEKSSCIVS</sequence>
<dbReference type="InterPro" id="IPR007518">
    <property type="entry name" value="MINDY"/>
</dbReference>
<comment type="caution">
    <text evidence="4">The sequence shown here is derived from an EMBL/GenBank/DDBJ whole genome shotgun (WGS) entry which is preliminary data.</text>
</comment>
<dbReference type="GO" id="GO:0071944">
    <property type="term" value="C:cell periphery"/>
    <property type="evidence" value="ECO:0007669"/>
    <property type="project" value="TreeGrafter"/>
</dbReference>
<dbReference type="EMBL" id="MBFS01001639">
    <property type="protein sequence ID" value="PVV00794.1"/>
    <property type="molecule type" value="Genomic_DNA"/>
</dbReference>
<dbReference type="GO" id="GO:0071108">
    <property type="term" value="P:protein K48-linked deubiquitination"/>
    <property type="evidence" value="ECO:0007669"/>
    <property type="project" value="TreeGrafter"/>
</dbReference>
<evidence type="ECO:0000313" key="4">
    <source>
        <dbReference type="EMBL" id="PVV01693.1"/>
    </source>
</evidence>
<evidence type="ECO:0000313" key="3">
    <source>
        <dbReference type="EMBL" id="PVV00794.1"/>
    </source>
</evidence>
<feature type="domain" description="MINDY deubiquitinase" evidence="2">
    <location>
        <begin position="9"/>
        <end position="280"/>
    </location>
</feature>
<name>A0A2T9ZAR9_9FUNG</name>
<dbReference type="Pfam" id="PF04424">
    <property type="entry name" value="MINDY_DUB"/>
    <property type="match status" value="1"/>
</dbReference>
<protein>
    <recommendedName>
        <fullName evidence="2">MINDY deubiquitinase domain-containing protein</fullName>
    </recommendedName>
</protein>
<feature type="region of interest" description="Disordered" evidence="1">
    <location>
        <begin position="326"/>
        <end position="355"/>
    </location>
</feature>
<dbReference type="AlphaFoldDB" id="A0A2T9ZAR9"/>
<accession>A0A2T9ZAR9</accession>
<dbReference type="InterPro" id="IPR033979">
    <property type="entry name" value="MINDY_domain"/>
</dbReference>
<dbReference type="PANTHER" id="PTHR18063:SF6">
    <property type="entry name" value="UBIQUITIN CARBOXYL-TERMINAL HYDROLASE"/>
    <property type="match status" value="1"/>
</dbReference>
<feature type="compositionally biased region" description="Basic and acidic residues" evidence="1">
    <location>
        <begin position="481"/>
        <end position="492"/>
    </location>
</feature>
<feature type="compositionally biased region" description="Polar residues" evidence="1">
    <location>
        <begin position="441"/>
        <end position="454"/>
    </location>
</feature>
<gene>
    <name evidence="4" type="ORF">BB560_003882</name>
    <name evidence="3" type="ORF">BB560_004813</name>
</gene>
<feature type="compositionally biased region" description="Polar residues" evidence="1">
    <location>
        <begin position="326"/>
        <end position="345"/>
    </location>
</feature>
<feature type="region of interest" description="Disordered" evidence="1">
    <location>
        <begin position="289"/>
        <end position="309"/>
    </location>
</feature>
<dbReference type="Proteomes" id="UP000245609">
    <property type="component" value="Unassembled WGS sequence"/>
</dbReference>
<evidence type="ECO:0000259" key="2">
    <source>
        <dbReference type="Pfam" id="PF04424"/>
    </source>
</evidence>
<evidence type="ECO:0000313" key="5">
    <source>
        <dbReference type="Proteomes" id="UP000245609"/>
    </source>
</evidence>
<dbReference type="GO" id="GO:0004843">
    <property type="term" value="F:cysteine-type deubiquitinase activity"/>
    <property type="evidence" value="ECO:0007669"/>
    <property type="project" value="InterPro"/>
</dbReference>
<dbReference type="GO" id="GO:0016807">
    <property type="term" value="F:cysteine-type carboxypeptidase activity"/>
    <property type="evidence" value="ECO:0007669"/>
    <property type="project" value="TreeGrafter"/>
</dbReference>
<dbReference type="GO" id="GO:0005829">
    <property type="term" value="C:cytosol"/>
    <property type="evidence" value="ECO:0007669"/>
    <property type="project" value="TreeGrafter"/>
</dbReference>
<keyword evidence="5" id="KW-1185">Reference proteome</keyword>
<dbReference type="PANTHER" id="PTHR18063">
    <property type="entry name" value="NF-E2 INDUCIBLE PROTEIN"/>
    <property type="match status" value="1"/>
</dbReference>
<dbReference type="OrthoDB" id="10261212at2759"/>
<evidence type="ECO:0000256" key="1">
    <source>
        <dbReference type="SAM" id="MobiDB-lite"/>
    </source>
</evidence>
<organism evidence="4 5">
    <name type="scientific">Smittium megazygosporum</name>
    <dbReference type="NCBI Taxonomy" id="133381"/>
    <lineage>
        <taxon>Eukaryota</taxon>
        <taxon>Fungi</taxon>
        <taxon>Fungi incertae sedis</taxon>
        <taxon>Zoopagomycota</taxon>
        <taxon>Kickxellomycotina</taxon>
        <taxon>Harpellomycetes</taxon>
        <taxon>Harpellales</taxon>
        <taxon>Legeriomycetaceae</taxon>
        <taxon>Smittium</taxon>
    </lineage>
</organism>
<dbReference type="GO" id="GO:1990380">
    <property type="term" value="F:K48-linked deubiquitinase activity"/>
    <property type="evidence" value="ECO:0007669"/>
    <property type="project" value="InterPro"/>
</dbReference>